<evidence type="ECO:0000256" key="1">
    <source>
        <dbReference type="SAM" id="Coils"/>
    </source>
</evidence>
<feature type="compositionally biased region" description="Acidic residues" evidence="2">
    <location>
        <begin position="1032"/>
        <end position="1041"/>
    </location>
</feature>
<feature type="region of interest" description="Disordered" evidence="2">
    <location>
        <begin position="132"/>
        <end position="193"/>
    </location>
</feature>
<feature type="compositionally biased region" description="Basic and acidic residues" evidence="2">
    <location>
        <begin position="876"/>
        <end position="893"/>
    </location>
</feature>
<dbReference type="InterPro" id="IPR022043">
    <property type="entry name" value="CAF1A_DD"/>
</dbReference>
<feature type="compositionally biased region" description="Polar residues" evidence="2">
    <location>
        <begin position="906"/>
        <end position="915"/>
    </location>
</feature>
<keyword evidence="5" id="KW-1185">Reference proteome</keyword>
<name>A0A0V0QPN3_PSEPJ</name>
<accession>A0A0V0QPN3</accession>
<feature type="compositionally biased region" description="Basic and acidic residues" evidence="2">
    <location>
        <begin position="966"/>
        <end position="987"/>
    </location>
</feature>
<reference evidence="4 5" key="1">
    <citation type="journal article" date="2015" name="Sci. Rep.">
        <title>Genome of the facultative scuticociliatosis pathogen Pseudocohnilembus persalinus provides insight into its virulence through horizontal gene transfer.</title>
        <authorList>
            <person name="Xiong J."/>
            <person name="Wang G."/>
            <person name="Cheng J."/>
            <person name="Tian M."/>
            <person name="Pan X."/>
            <person name="Warren A."/>
            <person name="Jiang C."/>
            <person name="Yuan D."/>
            <person name="Miao W."/>
        </authorList>
    </citation>
    <scope>NUCLEOTIDE SEQUENCE [LARGE SCALE GENOMIC DNA]</scope>
    <source>
        <strain evidence="4">36N120E</strain>
    </source>
</reference>
<feature type="coiled-coil region" evidence="1">
    <location>
        <begin position="754"/>
        <end position="849"/>
    </location>
</feature>
<dbReference type="EMBL" id="LDAU01000120">
    <property type="protein sequence ID" value="KRX04198.1"/>
    <property type="molecule type" value="Genomic_DNA"/>
</dbReference>
<feature type="compositionally biased region" description="Basic and acidic residues" evidence="2">
    <location>
        <begin position="234"/>
        <end position="252"/>
    </location>
</feature>
<feature type="coiled-coil region" evidence="1">
    <location>
        <begin position="91"/>
        <end position="118"/>
    </location>
</feature>
<feature type="region of interest" description="Disordered" evidence="2">
    <location>
        <begin position="215"/>
        <end position="252"/>
    </location>
</feature>
<feature type="compositionally biased region" description="Low complexity" evidence="2">
    <location>
        <begin position="437"/>
        <end position="448"/>
    </location>
</feature>
<evidence type="ECO:0000259" key="3">
    <source>
        <dbReference type="Pfam" id="PF12253"/>
    </source>
</evidence>
<feature type="region of interest" description="Disordered" evidence="2">
    <location>
        <begin position="856"/>
        <end position="1072"/>
    </location>
</feature>
<dbReference type="InParanoid" id="A0A0V0QPN3"/>
<feature type="compositionally biased region" description="Low complexity" evidence="2">
    <location>
        <begin position="154"/>
        <end position="188"/>
    </location>
</feature>
<feature type="region of interest" description="Disordered" evidence="2">
    <location>
        <begin position="437"/>
        <end position="461"/>
    </location>
</feature>
<dbReference type="Proteomes" id="UP000054937">
    <property type="component" value="Unassembled WGS sequence"/>
</dbReference>
<comment type="caution">
    <text evidence="4">The sequence shown here is derived from an EMBL/GenBank/DDBJ whole genome shotgun (WGS) entry which is preliminary data.</text>
</comment>
<dbReference type="AlphaFoldDB" id="A0A0V0QPN3"/>
<dbReference type="OMA" id="DENVCHQ"/>
<gene>
    <name evidence="4" type="ORF">PPERSA_11322</name>
</gene>
<proteinExistence type="predicted"/>
<organism evidence="4 5">
    <name type="scientific">Pseudocohnilembus persalinus</name>
    <name type="common">Ciliate</name>
    <dbReference type="NCBI Taxonomy" id="266149"/>
    <lineage>
        <taxon>Eukaryota</taxon>
        <taxon>Sar</taxon>
        <taxon>Alveolata</taxon>
        <taxon>Ciliophora</taxon>
        <taxon>Intramacronucleata</taxon>
        <taxon>Oligohymenophorea</taxon>
        <taxon>Scuticociliatia</taxon>
        <taxon>Philasterida</taxon>
        <taxon>Pseudocohnilembidae</taxon>
        <taxon>Pseudocohnilembus</taxon>
    </lineage>
</organism>
<keyword evidence="1" id="KW-0175">Coiled coil</keyword>
<evidence type="ECO:0000313" key="5">
    <source>
        <dbReference type="Proteomes" id="UP000054937"/>
    </source>
</evidence>
<feature type="domain" description="Chromatin assembly factor 1 subunit A dimerization" evidence="3">
    <location>
        <begin position="504"/>
        <end position="555"/>
    </location>
</feature>
<evidence type="ECO:0000313" key="4">
    <source>
        <dbReference type="EMBL" id="KRX04198.1"/>
    </source>
</evidence>
<evidence type="ECO:0000256" key="2">
    <source>
        <dbReference type="SAM" id="MobiDB-lite"/>
    </source>
</evidence>
<protein>
    <recommendedName>
        <fullName evidence="3">Chromatin assembly factor 1 subunit A dimerization domain-containing protein</fullName>
    </recommendedName>
</protein>
<dbReference type="Pfam" id="PF12253">
    <property type="entry name" value="CAF1A_dimeriz"/>
    <property type="match status" value="1"/>
</dbReference>
<feature type="compositionally biased region" description="Acidic residues" evidence="2">
    <location>
        <begin position="1050"/>
        <end position="1064"/>
    </location>
</feature>
<sequence>MQVETQTQQQNNIQQQLSLEQKQLIFDKIKFIVEKLEYSEFIPQIGFEIKDYGYQNNIAIPVENEQPHKIMEVKISDLQNYTDEIDEIKYVRNLRKLKKDVLTQLNKLIKQIQKTKKEDDVKKIDEIFTKFQQAKAKRNNPPPKSVKKSKKMIQKALKQQQQQNQDNSAIKNNSTNNSSDLSDSGNNKSAKKIKKVKNTKIIGEEESIEKDLKKVKINSSNATPDKNRKNSKSKSPDNKGNESVKKQIAKKEEKMNKITKFFQIKPQKKEFQEDLFQPIQVASQQNNNLTQLQNVQQGRNFLQNNDNNMDVIKVQPSDIPFENQIQKAQLNTSINVEKNQVNLSKLPEKKEKKFFRTIGQNTFLLGRTFESQQSLEEFENILKGYENQQKLYDDQFTDPQNLFRMAVKQCNSQKEQFQFQLKMKKKQMNKANSLLNQQQQLQQQTQNKNKMEEENEDGTQNQIKQNDNNIEETQQNKSQNPQIKGRRIYISMHDSQLSYKNVIFTKTSKILNPIQPFQRDDEAIDYEIDSDEELEVAMGDNVDDEDGEEEESMDESRCEGLVVVSDGHLSDGEGDPSDEEGIGKQDYKISQENYNIKFEKKLAQIKNQEDNSYCFVFNNLNEAQKQNPKIMNLFQQSSLKIVEDNYVLPLKMKKDEKLKELQKQSDPFHSSPIDETQAFIKLLHGSYLSQIDIINQFTQLYPNKYIKSQLKKKIQEITSKEKIENEKVKKFIVYKSYFNKLGCFSEEDYDQILLEKKEEQDKKYEDKKIQREKEKKEKEEIKKKEKEEQLLQQQQQNLQQQQNQQTHNIQPIDKLFQQQNEKLKQKYIKMEEEQDCQIIIEEINEREDENLANLQMGLPNQEHNESFKNEGVNEDIQGKLDQDPENKQIESNKQKTLLSFFKKVDNNQSKSPNKSKINDKQQQNLDQQQDKQKPKSSLKPSLKTKVLENKQVIDQTESSKKKSKSKKDSKNKEKLEKQEKQENKDLKQNNIDKSIQSLLKEIDPREIVPSGQKRIRKPAPRQFHIDEINVSSDDDEDEFENDGLNHDGSSMDEDEEQEFEQEDLNENKMIVE</sequence>